<dbReference type="Gene3D" id="1.10.600.10">
    <property type="entry name" value="Farnesyl Diphosphate Synthase"/>
    <property type="match status" value="1"/>
</dbReference>
<organism evidence="7 8">
    <name type="scientific">Bacillus kandeliae</name>
    <dbReference type="NCBI Taxonomy" id="3129297"/>
    <lineage>
        <taxon>Bacteria</taxon>
        <taxon>Bacillati</taxon>
        <taxon>Bacillota</taxon>
        <taxon>Bacilli</taxon>
        <taxon>Bacillales</taxon>
        <taxon>Bacillaceae</taxon>
        <taxon>Bacillus</taxon>
    </lineage>
</organism>
<dbReference type="SFLD" id="SFLDG01211">
    <property type="entry name" value="Competence_Regulatory_Protein"/>
    <property type="match status" value="1"/>
</dbReference>
<evidence type="ECO:0000256" key="5">
    <source>
        <dbReference type="ARBA" id="ARBA00022842"/>
    </source>
</evidence>
<dbReference type="Pfam" id="PF00348">
    <property type="entry name" value="polyprenyl_synt"/>
    <property type="match status" value="1"/>
</dbReference>
<dbReference type="InterPro" id="IPR000092">
    <property type="entry name" value="Polyprenyl_synt"/>
</dbReference>
<dbReference type="SFLD" id="SFLDS00005">
    <property type="entry name" value="Isoprenoid_Synthase_Type_I"/>
    <property type="match status" value="1"/>
</dbReference>
<sequence length="313" mass="35924">MKPLLENQWRQCMIDQASSLIDRYFSEEDLKFYALNYVDYKFNQSINFAQFTKIHYDIFCNSFNKEEEISLLTIVELILLASDIMDDIQDGDAAGHPWADVSVGQNLNIIIGLLFACLEHIEGMQIADFVKGWIRSEVHRSTLGSINGQYIDLSNNVSSESEYLSMVSLKSGSLIQMACLLGAGCVDENTQKMIKTYSRYLGIIAQIRNDANDMIHGSVKNDIINKKKTLPVLYYLQLQKPQFQIVKEYYLGSQPYSELTSHEISELQKILIYGGAVEYCKVMEQLYLYKYKECIHSLNIGSHEKERLLNIKI</sequence>
<reference evidence="7 8" key="1">
    <citation type="submission" date="2024-02" db="EMBL/GenBank/DDBJ databases">
        <title>Seven novel Bacillus-like species.</title>
        <authorList>
            <person name="Liu G."/>
        </authorList>
    </citation>
    <scope>NUCLEOTIDE SEQUENCE [LARGE SCALE GENOMIC DNA]</scope>
    <source>
        <strain evidence="7 8">FJAT-52991</strain>
        <plasmid evidence="7 8">unnamed2</plasmid>
    </source>
</reference>
<evidence type="ECO:0000256" key="3">
    <source>
        <dbReference type="ARBA" id="ARBA00022679"/>
    </source>
</evidence>
<evidence type="ECO:0000256" key="1">
    <source>
        <dbReference type="ARBA" id="ARBA00001946"/>
    </source>
</evidence>
<dbReference type="InterPro" id="IPR008949">
    <property type="entry name" value="Isoprenoid_synthase_dom_sf"/>
</dbReference>
<comment type="similarity">
    <text evidence="2 6">Belongs to the FPP/GGPP synthase family.</text>
</comment>
<dbReference type="PANTHER" id="PTHR12001:SF69">
    <property type="entry name" value="ALL TRANS-POLYPRENYL-DIPHOSPHATE SYNTHASE PDSS1"/>
    <property type="match status" value="1"/>
</dbReference>
<geneLocation type="plasmid" evidence="7 8">
    <name>unnamed2</name>
</geneLocation>
<comment type="cofactor">
    <cofactor evidence="1">
        <name>Mg(2+)</name>
        <dbReference type="ChEBI" id="CHEBI:18420"/>
    </cofactor>
</comment>
<keyword evidence="3 6" id="KW-0808">Transferase</keyword>
<keyword evidence="4" id="KW-0479">Metal-binding</keyword>
<keyword evidence="7" id="KW-0614">Plasmid</keyword>
<dbReference type="RefSeq" id="WP_338754921.1">
    <property type="nucleotide sequence ID" value="NZ_CP147406.1"/>
</dbReference>
<evidence type="ECO:0000313" key="8">
    <source>
        <dbReference type="Proteomes" id="UP001387364"/>
    </source>
</evidence>
<evidence type="ECO:0000256" key="2">
    <source>
        <dbReference type="ARBA" id="ARBA00006706"/>
    </source>
</evidence>
<dbReference type="InterPro" id="IPR033965">
    <property type="entry name" value="ComQ"/>
</dbReference>
<evidence type="ECO:0000256" key="6">
    <source>
        <dbReference type="RuleBase" id="RU004466"/>
    </source>
</evidence>
<keyword evidence="8" id="KW-1185">Reference proteome</keyword>
<dbReference type="Proteomes" id="UP001387364">
    <property type="component" value="Plasmid unnamed2"/>
</dbReference>
<gene>
    <name evidence="7" type="ORF">WDJ61_18815</name>
</gene>
<evidence type="ECO:0000256" key="4">
    <source>
        <dbReference type="ARBA" id="ARBA00022723"/>
    </source>
</evidence>
<dbReference type="SUPFAM" id="SSF48576">
    <property type="entry name" value="Terpenoid synthases"/>
    <property type="match status" value="1"/>
</dbReference>
<protein>
    <submittedName>
        <fullName evidence="7">Polyprenyl synthetase family protein</fullName>
        <ecNumber evidence="7">2.5.1.-</ecNumber>
    </submittedName>
</protein>
<dbReference type="PANTHER" id="PTHR12001">
    <property type="entry name" value="GERANYLGERANYL PYROPHOSPHATE SYNTHASE"/>
    <property type="match status" value="1"/>
</dbReference>
<name>A0ABZ2NCP0_9BACI</name>
<proteinExistence type="inferred from homology"/>
<evidence type="ECO:0000313" key="7">
    <source>
        <dbReference type="EMBL" id="WXB95030.1"/>
    </source>
</evidence>
<keyword evidence="5" id="KW-0460">Magnesium</keyword>
<dbReference type="EC" id="2.5.1.-" evidence="7"/>
<dbReference type="CDD" id="cd00867">
    <property type="entry name" value="Trans_IPPS"/>
    <property type="match status" value="1"/>
</dbReference>
<accession>A0ABZ2NCP0</accession>
<dbReference type="EMBL" id="CP147406">
    <property type="protein sequence ID" value="WXB95030.1"/>
    <property type="molecule type" value="Genomic_DNA"/>
</dbReference>
<dbReference type="GO" id="GO:0016740">
    <property type="term" value="F:transferase activity"/>
    <property type="evidence" value="ECO:0007669"/>
    <property type="project" value="UniProtKB-KW"/>
</dbReference>